<protein>
    <recommendedName>
        <fullName evidence="3">F-box domain-containing protein</fullName>
    </recommendedName>
</protein>
<dbReference type="EMBL" id="JALNTZ010000009">
    <property type="protein sequence ID" value="KAJ3640809.1"/>
    <property type="molecule type" value="Genomic_DNA"/>
</dbReference>
<dbReference type="AlphaFoldDB" id="A0AA38M2V0"/>
<name>A0AA38M2V0_9CUCU</name>
<dbReference type="Proteomes" id="UP001168821">
    <property type="component" value="Unassembled WGS sequence"/>
</dbReference>
<keyword evidence="2" id="KW-1185">Reference proteome</keyword>
<evidence type="ECO:0000313" key="2">
    <source>
        <dbReference type="Proteomes" id="UP001168821"/>
    </source>
</evidence>
<organism evidence="1 2">
    <name type="scientific">Zophobas morio</name>
    <dbReference type="NCBI Taxonomy" id="2755281"/>
    <lineage>
        <taxon>Eukaryota</taxon>
        <taxon>Metazoa</taxon>
        <taxon>Ecdysozoa</taxon>
        <taxon>Arthropoda</taxon>
        <taxon>Hexapoda</taxon>
        <taxon>Insecta</taxon>
        <taxon>Pterygota</taxon>
        <taxon>Neoptera</taxon>
        <taxon>Endopterygota</taxon>
        <taxon>Coleoptera</taxon>
        <taxon>Polyphaga</taxon>
        <taxon>Cucujiformia</taxon>
        <taxon>Tenebrionidae</taxon>
        <taxon>Zophobas</taxon>
    </lineage>
</organism>
<sequence length="593" mass="69094">MSESFKTSYFNYLPNEMLIKILSNIDTFTLLSFCDVYQCDYFLQDRTVIRKIDLCKKYQLEDITQISNKIALEYVRTLNINGLYWIQAAKLRNIITSMVNLEVLSAIQTNLSLVDADTEVYSKIKIRKLGVSLNSSGRIIYRKLPTVETLYISIKVTNLFTPIGLMFIFPQLRKLWVDVEELSGREIVEYHVHDQSKSKLVCRINAPIAFFSVDHSWLTTYYNIKRPLQPYMICCEKFSDNQLSESGFQVESKLGSWQVLDEFCGPKPYGPKDARRLFLNEYTLDTIFFEELNFYQSAPFCNTRCREAVEDILKSPCCTRLKKLCVMMCLLFNKNASMFVDIEDPDSFSRKRICIEKPVSTHPAENIFKNFLRLEHLELYVCHKIVHHSAIHGYSLISLFEHLVTLIVEVPISVDGSFLIQVLQKCQNLQRLKVFSVTQNEKLNFNVHNAIASANSLKDFRYENHRMQLDKLIKNLCLIKSKKLERFVLICKEMDKFSATLLKQFLKMNPQLVFLYFLIYSCTEKSRRTIQAILNTYEKEHPSKVFIVSKGDEIGRPSCPRVGYSIPDVHFREMIKSVSNVANPNVLDEFEFF</sequence>
<reference evidence="1" key="1">
    <citation type="journal article" date="2023" name="G3 (Bethesda)">
        <title>Whole genome assemblies of Zophobas morio and Tenebrio molitor.</title>
        <authorList>
            <person name="Kaur S."/>
            <person name="Stinson S.A."/>
            <person name="diCenzo G.C."/>
        </authorList>
    </citation>
    <scope>NUCLEOTIDE SEQUENCE</scope>
    <source>
        <strain evidence="1">QUZm001</strain>
    </source>
</reference>
<gene>
    <name evidence="1" type="ORF">Zmor_027348</name>
</gene>
<proteinExistence type="predicted"/>
<evidence type="ECO:0008006" key="3">
    <source>
        <dbReference type="Google" id="ProtNLM"/>
    </source>
</evidence>
<accession>A0AA38M2V0</accession>
<evidence type="ECO:0000313" key="1">
    <source>
        <dbReference type="EMBL" id="KAJ3640809.1"/>
    </source>
</evidence>
<comment type="caution">
    <text evidence="1">The sequence shown here is derived from an EMBL/GenBank/DDBJ whole genome shotgun (WGS) entry which is preliminary data.</text>
</comment>